<accession>A0A562UUL7</accession>
<reference evidence="1 2" key="1">
    <citation type="submission" date="2019-07" db="EMBL/GenBank/DDBJ databases">
        <title>Genomic Encyclopedia of Archaeal and Bacterial Type Strains, Phase II (KMG-II): from individual species to whole genera.</title>
        <authorList>
            <person name="Goeker M."/>
        </authorList>
    </citation>
    <scope>NUCLEOTIDE SEQUENCE [LARGE SCALE GENOMIC DNA]</scope>
    <source>
        <strain evidence="1 2">ATCC BAA-2084</strain>
    </source>
</reference>
<dbReference type="STRING" id="476157.GCA_001663155_02455"/>
<dbReference type="AlphaFoldDB" id="A0A562UUL7"/>
<protein>
    <submittedName>
        <fullName evidence="1">Uncharacterized protein</fullName>
    </submittedName>
</protein>
<organism evidence="1 2">
    <name type="scientific">Altererythrobacter ishigakiensis</name>
    <dbReference type="NCBI Taxonomy" id="476157"/>
    <lineage>
        <taxon>Bacteria</taxon>
        <taxon>Pseudomonadati</taxon>
        <taxon>Pseudomonadota</taxon>
        <taxon>Alphaproteobacteria</taxon>
        <taxon>Sphingomonadales</taxon>
        <taxon>Erythrobacteraceae</taxon>
        <taxon>Altererythrobacter</taxon>
    </lineage>
</organism>
<sequence>MIKLITAAALMAASFQTPPAKRDEPQLSQEHTAMLRCSAAFALVSYGQANGDEAAKAWPTIDPRGREFFVRSLAKIIDDTGMTRDQVSQLAEAQAQRLLDADLLDSVMPGCLLMLDASGV</sequence>
<name>A0A562UUL7_9SPHN</name>
<proteinExistence type="predicted"/>
<evidence type="ECO:0000313" key="1">
    <source>
        <dbReference type="EMBL" id="TWJ09267.1"/>
    </source>
</evidence>
<gene>
    <name evidence="1" type="ORF">JN10_0896</name>
</gene>
<dbReference type="OrthoDB" id="7582310at2"/>
<dbReference type="Proteomes" id="UP000320547">
    <property type="component" value="Unassembled WGS sequence"/>
</dbReference>
<dbReference type="RefSeq" id="WP_067601699.1">
    <property type="nucleotide sequence ID" value="NZ_CP015963.1"/>
</dbReference>
<evidence type="ECO:0000313" key="2">
    <source>
        <dbReference type="Proteomes" id="UP000320547"/>
    </source>
</evidence>
<dbReference type="EMBL" id="VLLK01000001">
    <property type="protein sequence ID" value="TWJ09267.1"/>
    <property type="molecule type" value="Genomic_DNA"/>
</dbReference>
<comment type="caution">
    <text evidence="1">The sequence shown here is derived from an EMBL/GenBank/DDBJ whole genome shotgun (WGS) entry which is preliminary data.</text>
</comment>
<keyword evidence="2" id="KW-1185">Reference proteome</keyword>